<dbReference type="Proteomes" id="UP000092154">
    <property type="component" value="Unassembled WGS sequence"/>
</dbReference>
<organism evidence="1 2">
    <name type="scientific">Rhizopogon vinicolor AM-OR11-026</name>
    <dbReference type="NCBI Taxonomy" id="1314800"/>
    <lineage>
        <taxon>Eukaryota</taxon>
        <taxon>Fungi</taxon>
        <taxon>Dikarya</taxon>
        <taxon>Basidiomycota</taxon>
        <taxon>Agaricomycotina</taxon>
        <taxon>Agaricomycetes</taxon>
        <taxon>Agaricomycetidae</taxon>
        <taxon>Boletales</taxon>
        <taxon>Suillineae</taxon>
        <taxon>Rhizopogonaceae</taxon>
        <taxon>Rhizopogon</taxon>
    </lineage>
</organism>
<reference evidence="1 2" key="1">
    <citation type="submission" date="2016-06" db="EMBL/GenBank/DDBJ databases">
        <title>Comparative genomics of the ectomycorrhizal sister species Rhizopogon vinicolor and Rhizopogon vesiculosus (Basidiomycota: Boletales) reveals a divergence of the mating type B locus.</title>
        <authorList>
            <consortium name="DOE Joint Genome Institute"/>
            <person name="Mujic A.B."/>
            <person name="Kuo A."/>
            <person name="Tritt A."/>
            <person name="Lipzen A."/>
            <person name="Chen C."/>
            <person name="Johnson J."/>
            <person name="Sharma A."/>
            <person name="Barry K."/>
            <person name="Grigoriev I.V."/>
            <person name="Spatafora J.W."/>
        </authorList>
    </citation>
    <scope>NUCLEOTIDE SEQUENCE [LARGE SCALE GENOMIC DNA]</scope>
    <source>
        <strain evidence="1 2">AM-OR11-026</strain>
    </source>
</reference>
<sequence length="107" mass="11942">MLILPKGTLLPPPASHHAPATKMRHPGILPCTYSWPQIRLSSSHHSTPTTTTCPPLSSQRFRTSALTTQACPWEYPHTVTGLNWYSSIILHRFPASDHVLVHTLKMP</sequence>
<evidence type="ECO:0000313" key="1">
    <source>
        <dbReference type="EMBL" id="OAX32250.1"/>
    </source>
</evidence>
<protein>
    <submittedName>
        <fullName evidence="1">Uncharacterized protein</fullName>
    </submittedName>
</protein>
<dbReference type="EMBL" id="KV449067">
    <property type="protein sequence ID" value="OAX32250.1"/>
    <property type="molecule type" value="Genomic_DNA"/>
</dbReference>
<dbReference type="InParanoid" id="A0A1B7MI26"/>
<proteinExistence type="predicted"/>
<dbReference type="AlphaFoldDB" id="A0A1B7MI26"/>
<gene>
    <name evidence="1" type="ORF">K503DRAFT_776849</name>
</gene>
<evidence type="ECO:0000313" key="2">
    <source>
        <dbReference type="Proteomes" id="UP000092154"/>
    </source>
</evidence>
<keyword evidence="2" id="KW-1185">Reference proteome</keyword>
<name>A0A1B7MI26_9AGAM</name>
<accession>A0A1B7MI26</accession>